<comment type="function">
    <text evidence="8 9">Essential cell division protein that stabilizes the FtsZ protofilaments by cross-linking them and that serves as a cytoplasmic membrane anchor for the Z ring. Also required for the recruitment to the septal ring of downstream cell division proteins.</text>
</comment>
<dbReference type="InterPro" id="IPR036765">
    <property type="entry name" value="ZipA_FtsZ-bd_C_sf"/>
</dbReference>
<evidence type="ECO:0000256" key="10">
    <source>
        <dbReference type="SAM" id="MobiDB-lite"/>
    </source>
</evidence>
<evidence type="ECO:0000256" key="2">
    <source>
        <dbReference type="ARBA" id="ARBA00022519"/>
    </source>
</evidence>
<dbReference type="InterPro" id="IPR011919">
    <property type="entry name" value="Cell_div_ZipA"/>
</dbReference>
<proteinExistence type="inferred from homology"/>
<dbReference type="RefSeq" id="WP_068331581.1">
    <property type="nucleotide sequence ID" value="NZ_LVHF01000027.1"/>
</dbReference>
<dbReference type="Proteomes" id="UP000078503">
    <property type="component" value="Unassembled WGS sequence"/>
</dbReference>
<evidence type="ECO:0000256" key="4">
    <source>
        <dbReference type="ARBA" id="ARBA00022692"/>
    </source>
</evidence>
<keyword evidence="5 8" id="KW-1133">Transmembrane helix</keyword>
<comment type="similarity">
    <text evidence="8 9">Belongs to the ZipA family.</text>
</comment>
<dbReference type="Pfam" id="PF04354">
    <property type="entry name" value="ZipA_C"/>
    <property type="match status" value="1"/>
</dbReference>
<evidence type="ECO:0000259" key="11">
    <source>
        <dbReference type="SMART" id="SM00771"/>
    </source>
</evidence>
<dbReference type="InterPro" id="IPR007449">
    <property type="entry name" value="ZipA_FtsZ-bd_C"/>
</dbReference>
<sequence length="437" mass="47127">MAELRLVLIIVGALAISALLLHGLWTSRREKPTKFGDKPKPVGKLESEQSFDAEGFDQHGVGSVRVKGTDNPAPNTPPQPSGAINFGQKIEADPLLDSAPVKAEPAQDLPPISAQPEPQAPIAAQATVDQVTAEQAVVNQATQAQSSVQAPVQSQPVEAPQVAQHHKPVSHDNEPGLGNLDLVSEEPVAKQQPQELQAQAQPVSPVAQPEPAPQAAVTTTASVPQESVAEAATAKVETESVVIEEPVVIEESAAEPALDGETIIVSDTEVMTQTSAEAEPQQTEVQPEAVVEPEPEPAPLERSYIALNVHARNGELLRGAKLFGLLERHGLIFGENSVYHRHADKAGLEPTIFTVTNMVHPGNFPQHNIEQFETPGIAFYLMLPCHGRADMNFNNMLRTVQLVADELSADVLDQDRNMITPHRINEYREKAKFYTQA</sequence>
<comment type="caution">
    <text evidence="12">The sequence shown here is derived from an EMBL/GenBank/DDBJ whole genome shotgun (WGS) entry which is preliminary data.</text>
</comment>
<keyword evidence="1 8" id="KW-1003">Cell membrane</keyword>
<name>A0A178K9C1_9GAMM</name>
<feature type="compositionally biased region" description="Low complexity" evidence="10">
    <location>
        <begin position="147"/>
        <end position="163"/>
    </location>
</feature>
<feature type="transmembrane region" description="Helical" evidence="8">
    <location>
        <begin position="6"/>
        <end position="25"/>
    </location>
</feature>
<feature type="region of interest" description="Disordered" evidence="10">
    <location>
        <begin position="147"/>
        <end position="223"/>
    </location>
</feature>
<feature type="domain" description="ZipA C-terminal FtsZ-binding" evidence="11">
    <location>
        <begin position="301"/>
        <end position="431"/>
    </location>
</feature>
<feature type="region of interest" description="Disordered" evidence="10">
    <location>
        <begin position="30"/>
        <end position="86"/>
    </location>
</feature>
<accession>A0A178K9C1</accession>
<evidence type="ECO:0000256" key="6">
    <source>
        <dbReference type="ARBA" id="ARBA00023136"/>
    </source>
</evidence>
<keyword evidence="6 8" id="KW-0472">Membrane</keyword>
<evidence type="ECO:0000313" key="13">
    <source>
        <dbReference type="Proteomes" id="UP000078503"/>
    </source>
</evidence>
<dbReference type="PANTHER" id="PTHR38685:SF1">
    <property type="entry name" value="CELL DIVISION PROTEIN ZIPA"/>
    <property type="match status" value="1"/>
</dbReference>
<evidence type="ECO:0000256" key="3">
    <source>
        <dbReference type="ARBA" id="ARBA00022618"/>
    </source>
</evidence>
<dbReference type="GO" id="GO:0000917">
    <property type="term" value="P:division septum assembly"/>
    <property type="evidence" value="ECO:0007669"/>
    <property type="project" value="TreeGrafter"/>
</dbReference>
<evidence type="ECO:0000256" key="5">
    <source>
        <dbReference type="ARBA" id="ARBA00022989"/>
    </source>
</evidence>
<dbReference type="GO" id="GO:0032153">
    <property type="term" value="C:cell division site"/>
    <property type="evidence" value="ECO:0007669"/>
    <property type="project" value="UniProtKB-UniRule"/>
</dbReference>
<comment type="subcellular location">
    <subcellularLocation>
        <location evidence="8">Cell inner membrane</location>
        <topology evidence="8">Single-pass type I membrane protein</topology>
    </subcellularLocation>
    <text evidence="8">Localizes to the Z ring in an FtsZ-dependent manner.</text>
</comment>
<dbReference type="Gene3D" id="3.30.1400.10">
    <property type="entry name" value="ZipA, C-terminal FtsZ-binding domain"/>
    <property type="match status" value="1"/>
</dbReference>
<evidence type="ECO:0000313" key="12">
    <source>
        <dbReference type="EMBL" id="OAN13928.1"/>
    </source>
</evidence>
<reference evidence="12 13" key="1">
    <citation type="submission" date="2016-03" db="EMBL/GenBank/DDBJ databases">
        <title>Photobacterium proteolyticum sp. nov. a protease producing bacterium isolated from ocean sediments of Laizhou Bay.</title>
        <authorList>
            <person name="Li Y."/>
        </authorList>
    </citation>
    <scope>NUCLEOTIDE SEQUENCE [LARGE SCALE GENOMIC DNA]</scope>
    <source>
        <strain evidence="12 13">R-40508</strain>
    </source>
</reference>
<keyword evidence="4 8" id="KW-0812">Transmembrane</keyword>
<dbReference type="EMBL" id="LVHF01000027">
    <property type="protein sequence ID" value="OAN13928.1"/>
    <property type="molecule type" value="Genomic_DNA"/>
</dbReference>
<organism evidence="12 13">
    <name type="scientific">Photobacterium jeanii</name>
    <dbReference type="NCBI Taxonomy" id="858640"/>
    <lineage>
        <taxon>Bacteria</taxon>
        <taxon>Pseudomonadati</taxon>
        <taxon>Pseudomonadota</taxon>
        <taxon>Gammaproteobacteria</taxon>
        <taxon>Vibrionales</taxon>
        <taxon>Vibrionaceae</taxon>
        <taxon>Photobacterium</taxon>
    </lineage>
</organism>
<keyword evidence="3 8" id="KW-0132">Cell division</keyword>
<keyword evidence="13" id="KW-1185">Reference proteome</keyword>
<feature type="compositionally biased region" description="Basic and acidic residues" evidence="10">
    <location>
        <begin position="30"/>
        <end position="47"/>
    </location>
</feature>
<gene>
    <name evidence="8" type="primary">zipA</name>
    <name evidence="12" type="ORF">A3K86_12935</name>
</gene>
<dbReference type="SUPFAM" id="SSF64383">
    <property type="entry name" value="Cell-division protein ZipA, C-terminal domain"/>
    <property type="match status" value="1"/>
</dbReference>
<dbReference type="NCBIfam" id="TIGR02205">
    <property type="entry name" value="septum_zipA"/>
    <property type="match status" value="1"/>
</dbReference>
<dbReference type="HAMAP" id="MF_00509">
    <property type="entry name" value="ZipA"/>
    <property type="match status" value="1"/>
</dbReference>
<dbReference type="PANTHER" id="PTHR38685">
    <property type="entry name" value="CELL DIVISION PROTEIN ZIPA"/>
    <property type="match status" value="1"/>
</dbReference>
<evidence type="ECO:0000256" key="9">
    <source>
        <dbReference type="RuleBase" id="RU003612"/>
    </source>
</evidence>
<dbReference type="STRING" id="858640.A3K86_12935"/>
<comment type="subunit">
    <text evidence="8">Interacts with FtsZ via their C-terminal domains.</text>
</comment>
<evidence type="ECO:0000256" key="1">
    <source>
        <dbReference type="ARBA" id="ARBA00022475"/>
    </source>
</evidence>
<keyword evidence="7 8" id="KW-0131">Cell cycle</keyword>
<evidence type="ECO:0000256" key="8">
    <source>
        <dbReference type="HAMAP-Rule" id="MF_00509"/>
    </source>
</evidence>
<protein>
    <recommendedName>
        <fullName evidence="8 9">Cell division protein ZipA</fullName>
    </recommendedName>
</protein>
<dbReference type="SMART" id="SM00771">
    <property type="entry name" value="ZipA_C"/>
    <property type="match status" value="1"/>
</dbReference>
<keyword evidence="2 8" id="KW-0997">Cell inner membrane</keyword>
<dbReference type="GO" id="GO:0005886">
    <property type="term" value="C:plasma membrane"/>
    <property type="evidence" value="ECO:0007669"/>
    <property type="project" value="UniProtKB-SubCell"/>
</dbReference>
<dbReference type="AlphaFoldDB" id="A0A178K9C1"/>
<evidence type="ECO:0000256" key="7">
    <source>
        <dbReference type="ARBA" id="ARBA00023306"/>
    </source>
</evidence>
<dbReference type="OrthoDB" id="7054914at2"/>
<feature type="compositionally biased region" description="Low complexity" evidence="10">
    <location>
        <begin position="191"/>
        <end position="223"/>
    </location>
</feature>
<dbReference type="GO" id="GO:0043093">
    <property type="term" value="P:FtsZ-dependent cytokinesis"/>
    <property type="evidence" value="ECO:0007669"/>
    <property type="project" value="UniProtKB-UniRule"/>
</dbReference>